<protein>
    <submittedName>
        <fullName evidence="14">Repressor LexA</fullName>
        <ecNumber evidence="14">3.4.21.88</ecNumber>
    </submittedName>
</protein>
<accession>E4L8D2</accession>
<organism evidence="14 15">
    <name type="scientific">Dialister micraerophilus UPII 345-E</name>
    <dbReference type="NCBI Taxonomy" id="910314"/>
    <lineage>
        <taxon>Bacteria</taxon>
        <taxon>Bacillati</taxon>
        <taxon>Bacillota</taxon>
        <taxon>Negativicutes</taxon>
        <taxon>Veillonellales</taxon>
        <taxon>Veillonellaceae</taxon>
        <taxon>Dialister</taxon>
    </lineage>
</organism>
<evidence type="ECO:0000256" key="3">
    <source>
        <dbReference type="ARBA" id="ARBA00022705"/>
    </source>
</evidence>
<dbReference type="GO" id="GO:0003677">
    <property type="term" value="F:DNA binding"/>
    <property type="evidence" value="ECO:0007669"/>
    <property type="project" value="UniProtKB-KW"/>
</dbReference>
<dbReference type="CDD" id="cd06529">
    <property type="entry name" value="S24_LexA-like"/>
    <property type="match status" value="1"/>
</dbReference>
<reference evidence="14 15" key="1">
    <citation type="submission" date="2010-11" db="EMBL/GenBank/DDBJ databases">
        <authorList>
            <person name="Durkin A.S."/>
            <person name="Madupu R."/>
            <person name="Torralba M."/>
            <person name="Gillis M."/>
            <person name="Methe B."/>
            <person name="Sutton G."/>
            <person name="Nelson K.E."/>
        </authorList>
    </citation>
    <scope>NUCLEOTIDE SEQUENCE [LARGE SCALE GENOMIC DNA]</scope>
    <source>
        <strain evidence="14 15">UPII 345-E</strain>
    </source>
</reference>
<evidence type="ECO:0000256" key="6">
    <source>
        <dbReference type="ARBA" id="ARBA00022813"/>
    </source>
</evidence>
<dbReference type="Gene3D" id="2.10.109.10">
    <property type="entry name" value="Umud Fragment, subunit A"/>
    <property type="match status" value="1"/>
</dbReference>
<dbReference type="InterPro" id="IPR039418">
    <property type="entry name" value="LexA-like"/>
</dbReference>
<gene>
    <name evidence="14" type="primary">lexA</name>
    <name evidence="14" type="ORF">HMPREF9220_1115</name>
</gene>
<evidence type="ECO:0000259" key="13">
    <source>
        <dbReference type="PROSITE" id="PS50943"/>
    </source>
</evidence>
<keyword evidence="5 12" id="KW-0378">Hydrolase</keyword>
<dbReference type="EMBL" id="AENT01000012">
    <property type="protein sequence ID" value="EFR42994.1"/>
    <property type="molecule type" value="Genomic_DNA"/>
</dbReference>
<dbReference type="InterPro" id="IPR010982">
    <property type="entry name" value="Lambda_DNA-bd_dom_sf"/>
</dbReference>
<dbReference type="InterPro" id="IPR006200">
    <property type="entry name" value="LexA"/>
</dbReference>
<evidence type="ECO:0000313" key="15">
    <source>
        <dbReference type="Proteomes" id="UP000004594"/>
    </source>
</evidence>
<dbReference type="Gene3D" id="1.10.260.40">
    <property type="entry name" value="lambda repressor-like DNA-binding domains"/>
    <property type="match status" value="1"/>
</dbReference>
<dbReference type="Pfam" id="PF00717">
    <property type="entry name" value="Peptidase_S24"/>
    <property type="match status" value="1"/>
</dbReference>
<evidence type="ECO:0000256" key="4">
    <source>
        <dbReference type="ARBA" id="ARBA00022763"/>
    </source>
</evidence>
<dbReference type="eggNOG" id="COG1974">
    <property type="taxonomic scope" value="Bacteria"/>
</dbReference>
<dbReference type="GO" id="GO:0006281">
    <property type="term" value="P:DNA repair"/>
    <property type="evidence" value="ECO:0007669"/>
    <property type="project" value="UniProtKB-KW"/>
</dbReference>
<dbReference type="InterPro" id="IPR006197">
    <property type="entry name" value="Peptidase_S24_LexA"/>
</dbReference>
<dbReference type="FunFam" id="2.10.109.10:FF:000001">
    <property type="entry name" value="LexA repressor"/>
    <property type="match status" value="1"/>
</dbReference>
<dbReference type="InterPro" id="IPR050077">
    <property type="entry name" value="LexA_repressor"/>
</dbReference>
<evidence type="ECO:0000256" key="7">
    <source>
        <dbReference type="ARBA" id="ARBA00023015"/>
    </source>
</evidence>
<dbReference type="InterPro" id="IPR015927">
    <property type="entry name" value="Peptidase_S24_S26A/B/C"/>
</dbReference>
<evidence type="ECO:0000256" key="5">
    <source>
        <dbReference type="ARBA" id="ARBA00022801"/>
    </source>
</evidence>
<dbReference type="NCBIfam" id="TIGR00498">
    <property type="entry name" value="lexA"/>
    <property type="match status" value="1"/>
</dbReference>
<dbReference type="SUPFAM" id="SSF47413">
    <property type="entry name" value="lambda repressor-like DNA-binding domains"/>
    <property type="match status" value="1"/>
</dbReference>
<dbReference type="PANTHER" id="PTHR33516:SF2">
    <property type="entry name" value="LEXA REPRESSOR-RELATED"/>
    <property type="match status" value="1"/>
</dbReference>
<evidence type="ECO:0000256" key="8">
    <source>
        <dbReference type="ARBA" id="ARBA00023125"/>
    </source>
</evidence>
<keyword evidence="9" id="KW-0804">Transcription</keyword>
<keyword evidence="7" id="KW-0805">Transcription regulation</keyword>
<sequence>MKKRSTKERLKELMTARRYRQVDIIELCKPYAKKYGVKINKSDISQYVSGKVSPGQDKLFVLGSALNVDEAWLMGYDVPMERKTRTTEPLQAKNIIPIQKKKIPLLGTIAAGQPIYAEEHIEEYLPIDDDLHADFALKVSGDSMINADINDGDIVFIKKQEIVENGQIAAVLIDDSATLKRFYKIGSIVQLQAENPKYSPIICDESNCDNCRIIGLAVAVLHRL</sequence>
<keyword evidence="2" id="KW-0678">Repressor</keyword>
<evidence type="ECO:0000256" key="10">
    <source>
        <dbReference type="ARBA" id="ARBA00023204"/>
    </source>
</evidence>
<keyword evidence="10" id="KW-0234">DNA repair</keyword>
<keyword evidence="6 12" id="KW-0068">Autocatalytic cleavage</keyword>
<dbReference type="GO" id="GO:0006260">
    <property type="term" value="P:DNA replication"/>
    <property type="evidence" value="ECO:0007669"/>
    <property type="project" value="UniProtKB-KW"/>
</dbReference>
<keyword evidence="3" id="KW-0235">DNA replication</keyword>
<name>E4L8D2_9FIRM</name>
<feature type="domain" description="HTH cro/C1-type" evidence="13">
    <location>
        <begin position="44"/>
        <end position="73"/>
    </location>
</feature>
<dbReference type="PANTHER" id="PTHR33516">
    <property type="entry name" value="LEXA REPRESSOR"/>
    <property type="match status" value="1"/>
</dbReference>
<keyword evidence="11" id="KW-0742">SOS response</keyword>
<evidence type="ECO:0000256" key="9">
    <source>
        <dbReference type="ARBA" id="ARBA00023163"/>
    </source>
</evidence>
<proteinExistence type="inferred from homology"/>
<dbReference type="AlphaFoldDB" id="E4L8D2"/>
<dbReference type="InterPro" id="IPR001387">
    <property type="entry name" value="Cro/C1-type_HTH"/>
</dbReference>
<keyword evidence="8" id="KW-0238">DNA-binding</keyword>
<dbReference type="CDD" id="cd00093">
    <property type="entry name" value="HTH_XRE"/>
    <property type="match status" value="1"/>
</dbReference>
<dbReference type="EC" id="3.4.21.88" evidence="14"/>
<dbReference type="MEROPS" id="S24.001"/>
<dbReference type="PROSITE" id="PS50943">
    <property type="entry name" value="HTH_CROC1"/>
    <property type="match status" value="1"/>
</dbReference>
<evidence type="ECO:0000313" key="14">
    <source>
        <dbReference type="EMBL" id="EFR42994.1"/>
    </source>
</evidence>
<dbReference type="GO" id="GO:0004252">
    <property type="term" value="F:serine-type endopeptidase activity"/>
    <property type="evidence" value="ECO:0007669"/>
    <property type="project" value="UniProtKB-EC"/>
</dbReference>
<comment type="caution">
    <text evidence="14">The sequence shown here is derived from an EMBL/GenBank/DDBJ whole genome shotgun (WGS) entry which is preliminary data.</text>
</comment>
<dbReference type="PRINTS" id="PR00726">
    <property type="entry name" value="LEXASERPTASE"/>
</dbReference>
<evidence type="ECO:0000256" key="12">
    <source>
        <dbReference type="RuleBase" id="RU003991"/>
    </source>
</evidence>
<dbReference type="SUPFAM" id="SSF51306">
    <property type="entry name" value="LexA/Signal peptidase"/>
    <property type="match status" value="1"/>
</dbReference>
<evidence type="ECO:0000256" key="11">
    <source>
        <dbReference type="ARBA" id="ARBA00023236"/>
    </source>
</evidence>
<keyword evidence="4" id="KW-0227">DNA damage</keyword>
<evidence type="ECO:0000256" key="2">
    <source>
        <dbReference type="ARBA" id="ARBA00022491"/>
    </source>
</evidence>
<dbReference type="InterPro" id="IPR036286">
    <property type="entry name" value="LexA/Signal_pep-like_sf"/>
</dbReference>
<dbReference type="GO" id="GO:0009432">
    <property type="term" value="P:SOS response"/>
    <property type="evidence" value="ECO:0007669"/>
    <property type="project" value="UniProtKB-KW"/>
</dbReference>
<comment type="similarity">
    <text evidence="1 12">Belongs to the peptidase S24 family.</text>
</comment>
<dbReference type="Proteomes" id="UP000004594">
    <property type="component" value="Unassembled WGS sequence"/>
</dbReference>
<evidence type="ECO:0000256" key="1">
    <source>
        <dbReference type="ARBA" id="ARBA00007484"/>
    </source>
</evidence>
<dbReference type="GO" id="GO:0045892">
    <property type="term" value="P:negative regulation of DNA-templated transcription"/>
    <property type="evidence" value="ECO:0007669"/>
    <property type="project" value="InterPro"/>
</dbReference>